<evidence type="ECO:0000313" key="2">
    <source>
        <dbReference type="EMBL" id="GBP10931.1"/>
    </source>
</evidence>
<keyword evidence="3" id="KW-1185">Reference proteome</keyword>
<dbReference type="Proteomes" id="UP000299102">
    <property type="component" value="Unassembled WGS sequence"/>
</dbReference>
<protein>
    <submittedName>
        <fullName evidence="2">Uncharacterized protein</fullName>
    </submittedName>
</protein>
<reference evidence="2 3" key="1">
    <citation type="journal article" date="2019" name="Commun. Biol.">
        <title>The bagworm genome reveals a unique fibroin gene that provides high tensile strength.</title>
        <authorList>
            <person name="Kono N."/>
            <person name="Nakamura H."/>
            <person name="Ohtoshi R."/>
            <person name="Tomita M."/>
            <person name="Numata K."/>
            <person name="Arakawa K."/>
        </authorList>
    </citation>
    <scope>NUCLEOTIDE SEQUENCE [LARGE SCALE GENOMIC DNA]</scope>
</reference>
<gene>
    <name evidence="2" type="ORF">EVAR_5497_1</name>
</gene>
<evidence type="ECO:0000256" key="1">
    <source>
        <dbReference type="SAM" id="MobiDB-lite"/>
    </source>
</evidence>
<dbReference type="AlphaFoldDB" id="A0A4C1TC94"/>
<accession>A0A4C1TC94</accession>
<sequence length="224" mass="25361">MPAITARRTPSHRPAPRSAAPRPVGSQISTASDVVSAAAVFRRAEPRGRLCTPHRHGIFPAHEVGMMFLPVHAVVRCNVGNPFKNIAVSMYVQVFVVRDLRTERSERCFYEDVLTKFSQWSENEAPRYMHVTSRAYNLPLGSTQGSIWTLTSAKIRRPPLTGLTRVRPEPRNHNYPLLLRNHRDETRVSNVHRNIQGHIAFPPRAEPAWELRPNAPSSWDRAAP</sequence>
<evidence type="ECO:0000313" key="3">
    <source>
        <dbReference type="Proteomes" id="UP000299102"/>
    </source>
</evidence>
<name>A0A4C1TC94_EUMVA</name>
<feature type="compositionally biased region" description="Low complexity" evidence="1">
    <location>
        <begin position="16"/>
        <end position="28"/>
    </location>
</feature>
<comment type="caution">
    <text evidence="2">The sequence shown here is derived from an EMBL/GenBank/DDBJ whole genome shotgun (WGS) entry which is preliminary data.</text>
</comment>
<organism evidence="2 3">
    <name type="scientific">Eumeta variegata</name>
    <name type="common">Bagworm moth</name>
    <name type="synonym">Eumeta japonica</name>
    <dbReference type="NCBI Taxonomy" id="151549"/>
    <lineage>
        <taxon>Eukaryota</taxon>
        <taxon>Metazoa</taxon>
        <taxon>Ecdysozoa</taxon>
        <taxon>Arthropoda</taxon>
        <taxon>Hexapoda</taxon>
        <taxon>Insecta</taxon>
        <taxon>Pterygota</taxon>
        <taxon>Neoptera</taxon>
        <taxon>Endopterygota</taxon>
        <taxon>Lepidoptera</taxon>
        <taxon>Glossata</taxon>
        <taxon>Ditrysia</taxon>
        <taxon>Tineoidea</taxon>
        <taxon>Psychidae</taxon>
        <taxon>Oiketicinae</taxon>
        <taxon>Eumeta</taxon>
    </lineage>
</organism>
<dbReference type="EMBL" id="BGZK01000043">
    <property type="protein sequence ID" value="GBP10931.1"/>
    <property type="molecule type" value="Genomic_DNA"/>
</dbReference>
<feature type="region of interest" description="Disordered" evidence="1">
    <location>
        <begin position="1"/>
        <end position="28"/>
    </location>
</feature>
<proteinExistence type="predicted"/>